<dbReference type="SMART" id="SM00255">
    <property type="entry name" value="TIR"/>
    <property type="match status" value="1"/>
</dbReference>
<dbReference type="AlphaFoldDB" id="A0A2C7AQI5"/>
<feature type="compositionally biased region" description="Basic and acidic residues" evidence="1">
    <location>
        <begin position="15"/>
        <end position="30"/>
    </location>
</feature>
<sequence>MSTVSELNRYRDQAARLHTEISRHSKTVADKRKKAADAQSAASRSRSVSTVRSKRREVEAATTAANSAERKRADAEKKLADVERKLGRLQARYEKEQRAESQRSFNAIRKASSAATSQFGPFSRTEAPLVRQPENADVTDIFLSHASEDKDEIARPLRKALEDRGLTVWFDELKIKVGHSIRQEIEKGIEGARFGVVILSPSFFAKQWTQAELDALFTKKIDSSRSMILPVWHRVTKDEVAAHSPLLAGLLALNSATMTVSEIAGVIAEAVAEDTQ</sequence>
<organism evidence="3">
    <name type="scientific">Propionibacterium freudenreichii</name>
    <dbReference type="NCBI Taxonomy" id="1744"/>
    <lineage>
        <taxon>Bacteria</taxon>
        <taxon>Bacillati</taxon>
        <taxon>Actinomycetota</taxon>
        <taxon>Actinomycetes</taxon>
        <taxon>Propionibacteriales</taxon>
        <taxon>Propionibacteriaceae</taxon>
        <taxon>Propionibacterium</taxon>
    </lineage>
</organism>
<reference evidence="3" key="1">
    <citation type="submission" date="2016-05" db="EMBL/GenBank/DDBJ databases">
        <authorList>
            <person name="Lavstsen T."/>
            <person name="Jespersen J.S."/>
        </authorList>
    </citation>
    <scope>NUCLEOTIDE SEQUENCE</scope>
    <source>
        <strain evidence="3">PFRJS10</strain>
    </source>
</reference>
<dbReference type="InterPro" id="IPR000157">
    <property type="entry name" value="TIR_dom"/>
</dbReference>
<dbReference type="EMBL" id="LT576035">
    <property type="protein sequence ID" value="SBN38887.1"/>
    <property type="molecule type" value="Genomic_DNA"/>
</dbReference>
<feature type="domain" description="TIR" evidence="2">
    <location>
        <begin position="137"/>
        <end position="275"/>
    </location>
</feature>
<feature type="compositionally biased region" description="Low complexity" evidence="1">
    <location>
        <begin position="37"/>
        <end position="51"/>
    </location>
</feature>
<dbReference type="GO" id="GO:0007165">
    <property type="term" value="P:signal transduction"/>
    <property type="evidence" value="ECO:0007669"/>
    <property type="project" value="InterPro"/>
</dbReference>
<dbReference type="InterPro" id="IPR035897">
    <property type="entry name" value="Toll_tir_struct_dom_sf"/>
</dbReference>
<accession>A0A2C7AQI5</accession>
<dbReference type="PROSITE" id="PS50104">
    <property type="entry name" value="TIR"/>
    <property type="match status" value="1"/>
</dbReference>
<dbReference type="Pfam" id="PF13676">
    <property type="entry name" value="TIR_2"/>
    <property type="match status" value="1"/>
</dbReference>
<name>A0A2C7AQI5_9ACTN</name>
<dbReference type="Gene3D" id="3.40.50.10140">
    <property type="entry name" value="Toll/interleukin-1 receptor homology (TIR) domain"/>
    <property type="match status" value="1"/>
</dbReference>
<gene>
    <name evidence="3" type="ORF">PFR_JS10_1244</name>
</gene>
<evidence type="ECO:0000313" key="3">
    <source>
        <dbReference type="EMBL" id="SBN38887.1"/>
    </source>
</evidence>
<protein>
    <submittedName>
        <fullName evidence="3">TIR protein</fullName>
    </submittedName>
</protein>
<dbReference type="SUPFAM" id="SSF52200">
    <property type="entry name" value="Toll/Interleukin receptor TIR domain"/>
    <property type="match status" value="1"/>
</dbReference>
<evidence type="ECO:0000259" key="2">
    <source>
        <dbReference type="PROSITE" id="PS50104"/>
    </source>
</evidence>
<evidence type="ECO:0000256" key="1">
    <source>
        <dbReference type="SAM" id="MobiDB-lite"/>
    </source>
</evidence>
<dbReference type="RefSeq" id="WP_060761028.1">
    <property type="nucleotide sequence ID" value="NZ_CCYP01000013.1"/>
</dbReference>
<proteinExistence type="predicted"/>
<feature type="region of interest" description="Disordered" evidence="1">
    <location>
        <begin position="15"/>
        <end position="75"/>
    </location>
</feature>